<dbReference type="GO" id="GO:0016787">
    <property type="term" value="F:hydrolase activity"/>
    <property type="evidence" value="ECO:0007669"/>
    <property type="project" value="UniProtKB-KW"/>
</dbReference>
<dbReference type="GO" id="GO:0070478">
    <property type="term" value="P:nuclear-transcribed mRNA catabolic process, 3'-5' exonucleolytic nonsense-mediated decay"/>
    <property type="evidence" value="ECO:0007669"/>
    <property type="project" value="TreeGrafter"/>
</dbReference>
<evidence type="ECO:0000259" key="6">
    <source>
        <dbReference type="PROSITE" id="PS51192"/>
    </source>
</evidence>
<dbReference type="InterPro" id="IPR014001">
    <property type="entry name" value="Helicase_ATP-bd"/>
</dbReference>
<dbReference type="PANTHER" id="PTHR12131">
    <property type="entry name" value="ATP-DEPENDENT RNA AND DNA HELICASE"/>
    <property type="match status" value="1"/>
</dbReference>
<name>A0A0D2KDC2_9CHLO</name>
<dbReference type="InterPro" id="IPR027417">
    <property type="entry name" value="P-loop_NTPase"/>
</dbReference>
<keyword evidence="2" id="KW-0378">Hydrolase</keyword>
<keyword evidence="1" id="KW-0547">Nucleotide-binding</keyword>
<keyword evidence="4" id="KW-0067">ATP-binding</keyword>
<dbReference type="Gene3D" id="3.40.50.300">
    <property type="entry name" value="P-loop containing nucleotide triphosphate hydrolases"/>
    <property type="match status" value="1"/>
</dbReference>
<dbReference type="OrthoDB" id="64767at2759"/>
<dbReference type="Pfam" id="PF00270">
    <property type="entry name" value="DEAD"/>
    <property type="match status" value="1"/>
</dbReference>
<keyword evidence="3 7" id="KW-0347">Helicase</keyword>
<dbReference type="PANTHER" id="PTHR12131:SF1">
    <property type="entry name" value="ATP-DEPENDENT RNA HELICASE SUPV3L1, MITOCHONDRIAL-RELATED"/>
    <property type="match status" value="1"/>
</dbReference>
<dbReference type="EMBL" id="KK104514">
    <property type="protein sequence ID" value="KIY93803.1"/>
    <property type="molecule type" value="Genomic_DNA"/>
</dbReference>
<evidence type="ECO:0000256" key="2">
    <source>
        <dbReference type="ARBA" id="ARBA00022801"/>
    </source>
</evidence>
<feature type="region of interest" description="Disordered" evidence="5">
    <location>
        <begin position="1"/>
        <end position="67"/>
    </location>
</feature>
<evidence type="ECO:0000256" key="3">
    <source>
        <dbReference type="ARBA" id="ARBA00022806"/>
    </source>
</evidence>
<protein>
    <submittedName>
        <fullName evidence="7">DEAD/DEAH-box helicase</fullName>
    </submittedName>
</protein>
<dbReference type="InterPro" id="IPR011545">
    <property type="entry name" value="DEAD/DEAH_box_helicase_dom"/>
</dbReference>
<evidence type="ECO:0000256" key="5">
    <source>
        <dbReference type="SAM" id="MobiDB-lite"/>
    </source>
</evidence>
<keyword evidence="8" id="KW-1185">Reference proteome</keyword>
<feature type="compositionally biased region" description="Low complexity" evidence="5">
    <location>
        <begin position="25"/>
        <end position="35"/>
    </location>
</feature>
<feature type="compositionally biased region" description="Acidic residues" evidence="5">
    <location>
        <begin position="41"/>
        <end position="53"/>
    </location>
</feature>
<dbReference type="GO" id="GO:0004386">
    <property type="term" value="F:helicase activity"/>
    <property type="evidence" value="ECO:0007669"/>
    <property type="project" value="UniProtKB-KW"/>
</dbReference>
<dbReference type="RefSeq" id="XP_013892823.1">
    <property type="nucleotide sequence ID" value="XM_014037369.1"/>
</dbReference>
<evidence type="ECO:0000313" key="8">
    <source>
        <dbReference type="Proteomes" id="UP000054498"/>
    </source>
</evidence>
<dbReference type="STRING" id="145388.A0A0D2KDC2"/>
<dbReference type="KEGG" id="mng:MNEG_14160"/>
<organism evidence="7 8">
    <name type="scientific">Monoraphidium neglectum</name>
    <dbReference type="NCBI Taxonomy" id="145388"/>
    <lineage>
        <taxon>Eukaryota</taxon>
        <taxon>Viridiplantae</taxon>
        <taxon>Chlorophyta</taxon>
        <taxon>core chlorophytes</taxon>
        <taxon>Chlorophyceae</taxon>
        <taxon>CS clade</taxon>
        <taxon>Sphaeropleales</taxon>
        <taxon>Selenastraceae</taxon>
        <taxon>Monoraphidium</taxon>
    </lineage>
</organism>
<evidence type="ECO:0000256" key="1">
    <source>
        <dbReference type="ARBA" id="ARBA00022741"/>
    </source>
</evidence>
<gene>
    <name evidence="7" type="ORF">MNEG_14160</name>
</gene>
<sequence length="234" mass="24677">MTFVDEPQTGPSGTWDATASEDGDLLLSLSDAGGPLTSGEPTEEEDNPYTEEDASAHGRPPEAPPSEAGSALLEELLADAAAGAPVTLERLEGIFPFPLDSFQRKSVAALLEGKSVVVCAPTGAGKTAIAEAAAAAVLARGQRVIYTTPLKALSNQKLQEARARFGTGRCGLQTGDLSLNPDGSIVVMTTEILRNIMYRTAETAGRERRQDKGAGRSGQRPGGIWCLQWWRHAC</sequence>
<dbReference type="GO" id="GO:0005524">
    <property type="term" value="F:ATP binding"/>
    <property type="evidence" value="ECO:0007669"/>
    <property type="project" value="UniProtKB-KW"/>
</dbReference>
<evidence type="ECO:0000313" key="7">
    <source>
        <dbReference type="EMBL" id="KIY93803.1"/>
    </source>
</evidence>
<dbReference type="SUPFAM" id="SSF52540">
    <property type="entry name" value="P-loop containing nucleoside triphosphate hydrolases"/>
    <property type="match status" value="1"/>
</dbReference>
<accession>A0A0D2KDC2</accession>
<dbReference type="GeneID" id="25731695"/>
<feature type="domain" description="Helicase ATP-binding" evidence="6">
    <location>
        <begin position="107"/>
        <end position="195"/>
    </location>
</feature>
<reference evidence="7 8" key="1">
    <citation type="journal article" date="2013" name="BMC Genomics">
        <title>Reconstruction of the lipid metabolism for the microalga Monoraphidium neglectum from its genome sequence reveals characteristics suitable for biofuel production.</title>
        <authorList>
            <person name="Bogen C."/>
            <person name="Al-Dilaimi A."/>
            <person name="Albersmeier A."/>
            <person name="Wichmann J."/>
            <person name="Grundmann M."/>
            <person name="Rupp O."/>
            <person name="Lauersen K.J."/>
            <person name="Blifernez-Klassen O."/>
            <person name="Kalinowski J."/>
            <person name="Goesmann A."/>
            <person name="Mussgnug J.H."/>
            <person name="Kruse O."/>
        </authorList>
    </citation>
    <scope>NUCLEOTIDE SEQUENCE [LARGE SCALE GENOMIC DNA]</scope>
    <source>
        <strain evidence="7 8">SAG 48.87</strain>
    </source>
</reference>
<evidence type="ECO:0000256" key="4">
    <source>
        <dbReference type="ARBA" id="ARBA00022840"/>
    </source>
</evidence>
<dbReference type="AlphaFoldDB" id="A0A0D2KDC2"/>
<dbReference type="GO" id="GO:0055087">
    <property type="term" value="C:Ski complex"/>
    <property type="evidence" value="ECO:0007669"/>
    <property type="project" value="TreeGrafter"/>
</dbReference>
<dbReference type="Proteomes" id="UP000054498">
    <property type="component" value="Unassembled WGS sequence"/>
</dbReference>
<proteinExistence type="predicted"/>
<dbReference type="GO" id="GO:0003676">
    <property type="term" value="F:nucleic acid binding"/>
    <property type="evidence" value="ECO:0007669"/>
    <property type="project" value="InterPro"/>
</dbReference>
<dbReference type="SMART" id="SM00487">
    <property type="entry name" value="DEXDc"/>
    <property type="match status" value="1"/>
</dbReference>
<dbReference type="InterPro" id="IPR050699">
    <property type="entry name" value="RNA-DNA_Helicase"/>
</dbReference>
<dbReference type="PROSITE" id="PS51192">
    <property type="entry name" value="HELICASE_ATP_BIND_1"/>
    <property type="match status" value="1"/>
</dbReference>